<sequence>MSKLSAYPGDIRAKAASSIIHDPDVTPRIDVKTTKFKVADVQVLLTLECVVTVGLLTFWRTILSLIIYDLDVIARLRSDIDYSIAVIIWQGLGTSRAPDPSPGHESRNNIEPALNFALAKWPAKGDEDVDERGH</sequence>
<evidence type="ECO:0000313" key="1">
    <source>
        <dbReference type="EMBL" id="KYN02403.1"/>
    </source>
</evidence>
<protein>
    <submittedName>
        <fullName evidence="1">Uncharacterized protein</fullName>
    </submittedName>
</protein>
<name>A0A195CNT9_9HYME</name>
<dbReference type="Proteomes" id="UP000078542">
    <property type="component" value="Unassembled WGS sequence"/>
</dbReference>
<evidence type="ECO:0000313" key="2">
    <source>
        <dbReference type="Proteomes" id="UP000078542"/>
    </source>
</evidence>
<gene>
    <name evidence="1" type="ORF">ALC62_06783</name>
</gene>
<keyword evidence="2" id="KW-1185">Reference proteome</keyword>
<organism evidence="1 2">
    <name type="scientific">Cyphomyrmex costatus</name>
    <dbReference type="NCBI Taxonomy" id="456900"/>
    <lineage>
        <taxon>Eukaryota</taxon>
        <taxon>Metazoa</taxon>
        <taxon>Ecdysozoa</taxon>
        <taxon>Arthropoda</taxon>
        <taxon>Hexapoda</taxon>
        <taxon>Insecta</taxon>
        <taxon>Pterygota</taxon>
        <taxon>Neoptera</taxon>
        <taxon>Endopterygota</taxon>
        <taxon>Hymenoptera</taxon>
        <taxon>Apocrita</taxon>
        <taxon>Aculeata</taxon>
        <taxon>Formicoidea</taxon>
        <taxon>Formicidae</taxon>
        <taxon>Myrmicinae</taxon>
        <taxon>Cyphomyrmex</taxon>
    </lineage>
</organism>
<accession>A0A195CNT9</accession>
<proteinExistence type="predicted"/>
<dbReference type="AlphaFoldDB" id="A0A195CNT9"/>
<dbReference type="EMBL" id="KQ977481">
    <property type="protein sequence ID" value="KYN02403.1"/>
    <property type="molecule type" value="Genomic_DNA"/>
</dbReference>
<reference evidence="1 2" key="1">
    <citation type="submission" date="2016-03" db="EMBL/GenBank/DDBJ databases">
        <title>Cyphomyrmex costatus WGS genome.</title>
        <authorList>
            <person name="Nygaard S."/>
            <person name="Hu H."/>
            <person name="Boomsma J."/>
            <person name="Zhang G."/>
        </authorList>
    </citation>
    <scope>NUCLEOTIDE SEQUENCE [LARGE SCALE GENOMIC DNA]</scope>
    <source>
        <strain evidence="1">MS0001</strain>
        <tissue evidence="1">Whole body</tissue>
    </source>
</reference>